<dbReference type="GO" id="GO:0006260">
    <property type="term" value="P:DNA replication"/>
    <property type="evidence" value="ECO:0007669"/>
    <property type="project" value="UniProtKB-KW"/>
</dbReference>
<feature type="region of interest" description="Disordered" evidence="2">
    <location>
        <begin position="130"/>
        <end position="183"/>
    </location>
</feature>
<feature type="compositionally biased region" description="Low complexity" evidence="2">
    <location>
        <begin position="130"/>
        <end position="143"/>
    </location>
</feature>
<dbReference type="Gene3D" id="1.20.1060.10">
    <property type="entry name" value="Taq DNA Polymerase, Chain T, domain 4"/>
    <property type="match status" value="1"/>
</dbReference>
<dbReference type="InterPro" id="IPR001098">
    <property type="entry name" value="DNA-dir_DNA_pol_A_palm_dom"/>
</dbReference>
<proteinExistence type="predicted"/>
<dbReference type="InterPro" id="IPR002298">
    <property type="entry name" value="DNA_polymerase_A"/>
</dbReference>
<evidence type="ECO:0000313" key="4">
    <source>
        <dbReference type="EMBL" id="KAL1116057.1"/>
    </source>
</evidence>
<feature type="region of interest" description="Disordered" evidence="2">
    <location>
        <begin position="432"/>
        <end position="462"/>
    </location>
</feature>
<reference evidence="4 5" key="1">
    <citation type="submission" date="2024-07" db="EMBL/GenBank/DDBJ databases">
        <title>Chromosome-level genome assembly of the water stick insect Ranatra chinensis (Heteroptera: Nepidae).</title>
        <authorList>
            <person name="Liu X."/>
        </authorList>
    </citation>
    <scope>NUCLEOTIDE SEQUENCE [LARGE SCALE GENOMIC DNA]</scope>
    <source>
        <strain evidence="4">Cailab_2021Rc</strain>
        <tissue evidence="4">Muscle</tissue>
    </source>
</reference>
<dbReference type="PANTHER" id="PTHR10133">
    <property type="entry name" value="DNA POLYMERASE I"/>
    <property type="match status" value="1"/>
</dbReference>
<dbReference type="GO" id="GO:0006281">
    <property type="term" value="P:DNA repair"/>
    <property type="evidence" value="ECO:0007669"/>
    <property type="project" value="UniProtKB-ARBA"/>
</dbReference>
<feature type="region of interest" description="Disordered" evidence="2">
    <location>
        <begin position="210"/>
        <end position="247"/>
    </location>
</feature>
<gene>
    <name evidence="4" type="ORF">AAG570_005552</name>
</gene>
<feature type="region of interest" description="Disordered" evidence="2">
    <location>
        <begin position="357"/>
        <end position="396"/>
    </location>
</feature>
<feature type="region of interest" description="Disordered" evidence="2">
    <location>
        <begin position="476"/>
        <end position="512"/>
    </location>
</feature>
<organism evidence="4 5">
    <name type="scientific">Ranatra chinensis</name>
    <dbReference type="NCBI Taxonomy" id="642074"/>
    <lineage>
        <taxon>Eukaryota</taxon>
        <taxon>Metazoa</taxon>
        <taxon>Ecdysozoa</taxon>
        <taxon>Arthropoda</taxon>
        <taxon>Hexapoda</taxon>
        <taxon>Insecta</taxon>
        <taxon>Pterygota</taxon>
        <taxon>Neoptera</taxon>
        <taxon>Paraneoptera</taxon>
        <taxon>Hemiptera</taxon>
        <taxon>Heteroptera</taxon>
        <taxon>Panheteroptera</taxon>
        <taxon>Nepomorpha</taxon>
        <taxon>Nepidae</taxon>
        <taxon>Ranatrinae</taxon>
        <taxon>Ranatra</taxon>
    </lineage>
</organism>
<sequence>MSEFKRGLSAAALKIIEFIRRESESNYAPPMGRQQLMDREPLFRTRPNGIGTPSPEPDSRRQERTPSPVLELGDYVFHPTAGSRAIFEASPATPKKEPSPILNDESPVMDFIDYAETTGLSQDIFADSQAPAVAPGGEEPSGGPQEGHRKSPEGGGHVFGETGSQVSPTVVEPPTASDRGKQVSGDQFLSLEIAGYSELVMSDCGLGDPPINYPPGEGGSRYPEVSLHEVSPSPHPENGGDTGSNRRVDLEKPLVTSPRLVCCPQEVDSTRYPYSSSALHPQERNAGIFNAPCLLVDSELALSGPQQSIGLGQATDEETLQLETPGSYMCGTKLKSASQRANQPLVSVRGPVMTRDPRASQVREVPVDGGREQETTRRPYRLVSEYTNEGDANRAPRRIVLEPPPTRVKPCYGSRLETFSFRDLSRQGFGGEGEASFLRDQLQGTQRKKGRGLGRPRTTRDGGLNKITRYFEKVVKGSGKRTSPGNSPPEGEVAKKCRRSPQAKTLKEQNIEDDRNKHRVVKLTPSMVAEVERKMESTGVIEIGFTIYYRCMVDSHARLRSVGTSQDVTRMSTRLQFPYLYKFTDPQIFNLSAYKRGIQGKSLQVTSKVQDFFFEVECEGDQSFENNASYLIRREGFCSLNKPGGAAKSSTCTPRGVLAKVLYPDLESDYLYFEVDNHINLPDELRCTRPQSLYAEDGGESKRRNMFEKNTGRRDLLLVMLSRQCRKVCFEAQSFIIMVIDIVRPADKRVCYDWTILDPMIGGWLLDPDKGSTTFTQLYHSLAFSDQKSMDLTGLQNCCHLIDCQSKAMDRLIKKLFDHSLSDLFVSLETKITPIVAGQLNMEFRMKNMNQIKTLEEDAYRAASHKFQLNSAVQLRKVLYEELKLDQNNNITVKVTPSQGAKSTAEPELRLLAEVHPLPGIVLRYRHLQKVKSTYVEGLFPHISKDGTISTLW</sequence>
<keyword evidence="1" id="KW-0235">DNA replication</keyword>
<feature type="region of interest" description="Disordered" evidence="2">
    <location>
        <begin position="24"/>
        <end position="70"/>
    </location>
</feature>
<dbReference type="Pfam" id="PF00476">
    <property type="entry name" value="DNA_pol_A"/>
    <property type="match status" value="1"/>
</dbReference>
<dbReference type="EMBL" id="JBFDAA010000018">
    <property type="protein sequence ID" value="KAL1116057.1"/>
    <property type="molecule type" value="Genomic_DNA"/>
</dbReference>
<comment type="caution">
    <text evidence="4">The sequence shown here is derived from an EMBL/GenBank/DDBJ whole genome shotgun (WGS) entry which is preliminary data.</text>
</comment>
<evidence type="ECO:0000313" key="5">
    <source>
        <dbReference type="Proteomes" id="UP001558652"/>
    </source>
</evidence>
<feature type="domain" description="DNA-directed DNA polymerase family A palm" evidence="3">
    <location>
        <begin position="845"/>
        <end position="951"/>
    </location>
</feature>
<dbReference type="SUPFAM" id="SSF56672">
    <property type="entry name" value="DNA/RNA polymerases"/>
    <property type="match status" value="1"/>
</dbReference>
<name>A0ABD0XXS2_9HEMI</name>
<evidence type="ECO:0000259" key="3">
    <source>
        <dbReference type="Pfam" id="PF00476"/>
    </source>
</evidence>
<accession>A0ABD0XXS2</accession>
<feature type="compositionally biased region" description="Basic and acidic residues" evidence="2">
    <location>
        <begin position="365"/>
        <end position="377"/>
    </location>
</feature>
<dbReference type="GO" id="GO:0071897">
    <property type="term" value="P:DNA biosynthetic process"/>
    <property type="evidence" value="ECO:0007669"/>
    <property type="project" value="UniProtKB-ARBA"/>
</dbReference>
<evidence type="ECO:0000256" key="1">
    <source>
        <dbReference type="ARBA" id="ARBA00022705"/>
    </source>
</evidence>
<evidence type="ECO:0000256" key="2">
    <source>
        <dbReference type="SAM" id="MobiDB-lite"/>
    </source>
</evidence>
<protein>
    <recommendedName>
        <fullName evidence="3">DNA-directed DNA polymerase family A palm domain-containing protein</fullName>
    </recommendedName>
</protein>
<dbReference type="InterPro" id="IPR043502">
    <property type="entry name" value="DNA/RNA_pol_sf"/>
</dbReference>
<dbReference type="AlphaFoldDB" id="A0ABD0XXS2"/>
<keyword evidence="5" id="KW-1185">Reference proteome</keyword>
<dbReference type="PANTHER" id="PTHR10133:SF27">
    <property type="entry name" value="DNA POLYMERASE NU"/>
    <property type="match status" value="1"/>
</dbReference>
<dbReference type="Proteomes" id="UP001558652">
    <property type="component" value="Unassembled WGS sequence"/>
</dbReference>